<name>A0A6M8HNE3_9PROT</name>
<accession>A0A6M8HNE3</accession>
<dbReference type="InterPro" id="IPR049304">
    <property type="entry name" value="Gly_rich_dom"/>
</dbReference>
<dbReference type="KEGG" id="lck:HN018_06960"/>
<protein>
    <recommendedName>
        <fullName evidence="1">Glycine-rich domain-containing protein</fullName>
    </recommendedName>
</protein>
<dbReference type="EMBL" id="CP053708">
    <property type="protein sequence ID" value="QKE89815.1"/>
    <property type="molecule type" value="Genomic_DNA"/>
</dbReference>
<feature type="domain" description="Glycine-rich" evidence="1">
    <location>
        <begin position="90"/>
        <end position="275"/>
    </location>
</feature>
<sequence length="278" mass="26069">MDLLIAPNTVAYAARDVAPANGTPGWATGGNPGTGVPATIDEAYQYNALIEEVTNVIKASGVALDRTNNAQLLGAVSGRLINIRTFQTSGTYTPAAGVTKVKVTVVGGGAGGSECQGNSLAASISGGGGGGGGAAISLIPVSSIVAPVAVTVGVQGTQQVSGGTSSFGNYVSATGGTGSKFTGGGVSPGGGGGVGLNGNVANINGSDGSDGQSGASFIFAGDGGSSFLGGGGRAGNLGGTSGGNYGGGGGGAYDATLSNNQYPGGAGAPGVVIVEEYA</sequence>
<evidence type="ECO:0000313" key="3">
    <source>
        <dbReference type="Proteomes" id="UP000500767"/>
    </source>
</evidence>
<evidence type="ECO:0000313" key="2">
    <source>
        <dbReference type="EMBL" id="QKE89815.1"/>
    </source>
</evidence>
<dbReference type="AlphaFoldDB" id="A0A6M8HNE3"/>
<organism evidence="2 3">
    <name type="scientific">Lichenicola cladoniae</name>
    <dbReference type="NCBI Taxonomy" id="1484109"/>
    <lineage>
        <taxon>Bacteria</taxon>
        <taxon>Pseudomonadati</taxon>
        <taxon>Pseudomonadota</taxon>
        <taxon>Alphaproteobacteria</taxon>
        <taxon>Acetobacterales</taxon>
        <taxon>Acetobacteraceae</taxon>
        <taxon>Lichenicola</taxon>
    </lineage>
</organism>
<dbReference type="Pfam" id="PF21722">
    <property type="entry name" value="Gly_rich_2"/>
    <property type="match status" value="1"/>
</dbReference>
<dbReference type="RefSeq" id="WP_171834802.1">
    <property type="nucleotide sequence ID" value="NZ_CP053708.1"/>
</dbReference>
<dbReference type="Proteomes" id="UP000500767">
    <property type="component" value="Chromosome"/>
</dbReference>
<keyword evidence="3" id="KW-1185">Reference proteome</keyword>
<gene>
    <name evidence="2" type="ORF">HN018_06960</name>
</gene>
<reference evidence="2 3" key="1">
    <citation type="journal article" date="2014" name="World J. Microbiol. Biotechnol.">
        <title>Biodiversity and physiological characteristics of Antarctic and Arctic lichens-associated bacteria.</title>
        <authorList>
            <person name="Lee Y.M."/>
            <person name="Kim E.H."/>
            <person name="Lee H.K."/>
            <person name="Hong S.G."/>
        </authorList>
    </citation>
    <scope>NUCLEOTIDE SEQUENCE [LARGE SCALE GENOMIC DNA]</scope>
    <source>
        <strain evidence="2 3">PAMC 26569</strain>
    </source>
</reference>
<evidence type="ECO:0000259" key="1">
    <source>
        <dbReference type="Pfam" id="PF21722"/>
    </source>
</evidence>
<proteinExistence type="predicted"/>